<gene>
    <name evidence="1" type="ORF">HMPREF3226_01128</name>
</gene>
<evidence type="ECO:0000313" key="2">
    <source>
        <dbReference type="Proteomes" id="UP000070533"/>
    </source>
</evidence>
<proteinExistence type="predicted"/>
<protein>
    <submittedName>
        <fullName evidence="1">Uncharacterized protein</fullName>
    </submittedName>
</protein>
<name>A0A133QAK5_9BACT</name>
<dbReference type="EMBL" id="LRQG01000086">
    <property type="protein sequence ID" value="KXA39916.1"/>
    <property type="molecule type" value="Genomic_DNA"/>
</dbReference>
<dbReference type="AlphaFoldDB" id="A0A133QAK5"/>
<organism evidence="1 2">
    <name type="scientific">Prevotella corporis</name>
    <dbReference type="NCBI Taxonomy" id="28128"/>
    <lineage>
        <taxon>Bacteria</taxon>
        <taxon>Pseudomonadati</taxon>
        <taxon>Bacteroidota</taxon>
        <taxon>Bacteroidia</taxon>
        <taxon>Bacteroidales</taxon>
        <taxon>Prevotellaceae</taxon>
        <taxon>Prevotella</taxon>
    </lineage>
</organism>
<evidence type="ECO:0000313" key="1">
    <source>
        <dbReference type="EMBL" id="KXA39916.1"/>
    </source>
</evidence>
<reference evidence="2" key="1">
    <citation type="submission" date="2016-01" db="EMBL/GenBank/DDBJ databases">
        <authorList>
            <person name="Mitreva M."/>
            <person name="Pepin K.H."/>
            <person name="Mihindukulasuriya K.A."/>
            <person name="Fulton R."/>
            <person name="Fronick C."/>
            <person name="O'Laughlin M."/>
            <person name="Miner T."/>
            <person name="Herter B."/>
            <person name="Rosa B.A."/>
            <person name="Cordes M."/>
            <person name="Tomlinson C."/>
            <person name="Wollam A."/>
            <person name="Palsikar V.B."/>
            <person name="Mardis E.R."/>
            <person name="Wilson R.K."/>
        </authorList>
    </citation>
    <scope>NUCLEOTIDE SEQUENCE [LARGE SCALE GENOMIC DNA]</scope>
    <source>
        <strain evidence="2">MJR7716</strain>
    </source>
</reference>
<accession>A0A133QAK5</accession>
<dbReference type="Proteomes" id="UP000070533">
    <property type="component" value="Unassembled WGS sequence"/>
</dbReference>
<keyword evidence="2" id="KW-1185">Reference proteome</keyword>
<comment type="caution">
    <text evidence="1">The sequence shown here is derived from an EMBL/GenBank/DDBJ whole genome shotgun (WGS) entry which is preliminary data.</text>
</comment>
<sequence>MLTFCTQIVDLLLSDNYSIEIAIDFVFTKMNNAFEVSLKAVKSE</sequence>
<dbReference type="STRING" id="28128.HMPREF3226_01128"/>